<organism evidence="2 3">
    <name type="scientific">Anaerococcus murdochii</name>
    <dbReference type="NCBI Taxonomy" id="411577"/>
    <lineage>
        <taxon>Bacteria</taxon>
        <taxon>Bacillati</taxon>
        <taxon>Bacillota</taxon>
        <taxon>Tissierellia</taxon>
        <taxon>Tissierellales</taxon>
        <taxon>Peptoniphilaceae</taxon>
        <taxon>Anaerococcus</taxon>
    </lineage>
</organism>
<accession>A0ABS7T1X2</accession>
<dbReference type="NCBIfam" id="TIGR01538">
    <property type="entry name" value="portal_SPP1"/>
    <property type="match status" value="1"/>
</dbReference>
<feature type="compositionally biased region" description="Basic and acidic residues" evidence="1">
    <location>
        <begin position="440"/>
        <end position="454"/>
    </location>
</feature>
<gene>
    <name evidence="2" type="ORF">K8P03_10960</name>
</gene>
<sequence>MFRTLKDELSPGDVGDFIKKHSALIGRYVKLQDYYLGKHLILENGAADKEKENKLVHPYPKYITDFNTGFFMGQSVKYVATALDEDEDDRFLEEYQKICNHNNEAKENLTLAKTCSIKGEAYELLWVDDKADVRFKAIEPDNAFLIYDMSIEDRVKFGIRYYVSHVDGKTSTYAYLYDDKAVYLYTDEASSGVFRLEDVKPHPFGAVPLIHFKNNKEVQGDFEQVITLIDAYNREQSNTLNDMDQFSDAYLALVNYGATDEEDVKKMNKQRILLLDSDGDAKWVVKDVNDSWVENFKLRVNKDIHKFSFTPDFADESFGTNLPGVSLRLKLLTAEELRNTKEMYFRESLSRRMDLIASYLNVINNSEVVRNQIEMQFSDSLPQNILELTQIVQNLSQDVSTETRLSLLPFIENPADEMEKKADEDQENFDKSMQAYKNLGGHEDEEKDLLAKEK</sequence>
<comment type="caution">
    <text evidence="2">The sequence shown here is derived from an EMBL/GenBank/DDBJ whole genome shotgun (WGS) entry which is preliminary data.</text>
</comment>
<protein>
    <submittedName>
        <fullName evidence="2">Phage portal protein</fullName>
    </submittedName>
</protein>
<evidence type="ECO:0000313" key="3">
    <source>
        <dbReference type="Proteomes" id="UP000734271"/>
    </source>
</evidence>
<feature type="region of interest" description="Disordered" evidence="1">
    <location>
        <begin position="414"/>
        <end position="454"/>
    </location>
</feature>
<proteinExistence type="predicted"/>
<keyword evidence="3" id="KW-1185">Reference proteome</keyword>
<dbReference type="Proteomes" id="UP000734271">
    <property type="component" value="Unassembled WGS sequence"/>
</dbReference>
<dbReference type="RefSeq" id="WP_223420649.1">
    <property type="nucleotide sequence ID" value="NZ_JAIPME010000002.1"/>
</dbReference>
<reference evidence="2 3" key="1">
    <citation type="submission" date="2021-08" db="EMBL/GenBank/DDBJ databases">
        <title>FDA dAtabase for Regulatory Grade micrObial Sequences (FDA-ARGOS): Supporting development and validation of Infectious Disease Dx tests.</title>
        <authorList>
            <person name="Sproer C."/>
            <person name="Gronow S."/>
            <person name="Severitt S."/>
            <person name="Schroder I."/>
            <person name="Tallon L."/>
            <person name="Sadzewicz L."/>
            <person name="Zhao X."/>
            <person name="Boylan J."/>
            <person name="Ott S."/>
            <person name="Bowen H."/>
            <person name="Vavikolanu K."/>
            <person name="Hazen T."/>
            <person name="Aluvathingal J."/>
            <person name="Nadendla S."/>
            <person name="Lowell S."/>
            <person name="Myers T."/>
            <person name="Yan Y."/>
            <person name="Sichtig H."/>
        </authorList>
    </citation>
    <scope>NUCLEOTIDE SEQUENCE [LARGE SCALE GENOMIC DNA]</scope>
    <source>
        <strain evidence="2 3">FDAARGOS_1460</strain>
    </source>
</reference>
<dbReference type="EMBL" id="JAIPME010000002">
    <property type="protein sequence ID" value="MBZ2387791.1"/>
    <property type="molecule type" value="Genomic_DNA"/>
</dbReference>
<evidence type="ECO:0000313" key="2">
    <source>
        <dbReference type="EMBL" id="MBZ2387791.1"/>
    </source>
</evidence>
<dbReference type="InterPro" id="IPR021145">
    <property type="entry name" value="Portal_protein_SPP1_Gp6-like"/>
</dbReference>
<evidence type="ECO:0000256" key="1">
    <source>
        <dbReference type="SAM" id="MobiDB-lite"/>
    </source>
</evidence>
<name>A0ABS7T1X2_9FIRM</name>
<dbReference type="Pfam" id="PF05133">
    <property type="entry name" value="SPP1_portal"/>
    <property type="match status" value="1"/>
</dbReference>
<dbReference type="InterPro" id="IPR006428">
    <property type="entry name" value="Portal_SPP1-type"/>
</dbReference>